<organism evidence="2 3">
    <name type="scientific">Liquorilactobacillus nagelii</name>
    <dbReference type="NCBI Taxonomy" id="82688"/>
    <lineage>
        <taxon>Bacteria</taxon>
        <taxon>Bacillati</taxon>
        <taxon>Bacillota</taxon>
        <taxon>Bacilli</taxon>
        <taxon>Lactobacillales</taxon>
        <taxon>Lactobacillaceae</taxon>
        <taxon>Liquorilactobacillus</taxon>
    </lineage>
</organism>
<evidence type="ECO:0000313" key="3">
    <source>
        <dbReference type="Proteomes" id="UP000324497"/>
    </source>
</evidence>
<name>A0A3S6QYC2_9LACO</name>
<dbReference type="AlphaFoldDB" id="A0A3S6QYC2"/>
<keyword evidence="1" id="KW-0812">Transmembrane</keyword>
<dbReference type="KEGG" id="lng:BSQ50_11350"/>
<keyword evidence="1" id="KW-0472">Membrane</keyword>
<proteinExistence type="predicted"/>
<keyword evidence="1" id="KW-1133">Transmembrane helix</keyword>
<accession>A0A3S6QYC2</accession>
<keyword evidence="3" id="KW-1185">Reference proteome</keyword>
<evidence type="ECO:0000256" key="1">
    <source>
        <dbReference type="SAM" id="Phobius"/>
    </source>
</evidence>
<feature type="transmembrane region" description="Helical" evidence="1">
    <location>
        <begin position="512"/>
        <end position="533"/>
    </location>
</feature>
<dbReference type="EMBL" id="CP018180">
    <property type="protein sequence ID" value="AUJ33088.1"/>
    <property type="molecule type" value="Genomic_DNA"/>
</dbReference>
<sequence length="547" mass="62920">MNRINKVNLVRRRVLFWVAFLLILIQGLPIKADELQKKVVNSNKVLLVYDSKNTYYDGEKIIDSVQRLLTSLGMSTTTTTINKYQRGTLEAGGYKAVVTLINWKSGDFRNQAFSKDRQRFKGSKIHIGQNLETDESLGLRANVEKLVRQQLMFEHKGVLEELPYTDSMEILADIKGSYLTFGKLQLQGNGSIKSIPFGVINNNNAYLPFWKTTGLGLVYEQELLKRLLIKQQKDINYRPMLLVTKVTPFANLEYLKQLIQTLYRAGIHFVISATISTQNTSQKAFFDYVNLLKYAEEHNGLIYLRVPYLQKGYLTGAVTNKSLSSIILENLRVMYRNQIYPMGITAPNYWNHDKVLSSAGLKRADEVLLLSSPKVYPIIATSKTSAIYHHAYYVASLNSFEKIKATRSVLTNKDMKFKVPTALSVNLPRTYTKLKRIEKDISKIDLTWYDFSTDSNYKKMVIGNKLITYQYGNYFVNGQQKDILEKDNKQNSSHKKRQKRTFIQQINHAFSLGSRVLMIIVIISLAGLTIFLIKGRQVYIEKFKKRR</sequence>
<reference evidence="2 3" key="1">
    <citation type="submission" date="2016-11" db="EMBL/GenBank/DDBJ databases">
        <title>Interaction between Lactobacillus species and yeast in water kefir.</title>
        <authorList>
            <person name="Behr J."/>
            <person name="Xu D."/>
            <person name="Vogel R.F."/>
        </authorList>
    </citation>
    <scope>NUCLEOTIDE SEQUENCE [LARGE SCALE GENOMIC DNA]</scope>
    <source>
        <strain evidence="2 3">TMW 1.1827</strain>
    </source>
</reference>
<evidence type="ECO:0000313" key="2">
    <source>
        <dbReference type="EMBL" id="AUJ33088.1"/>
    </source>
</evidence>
<protein>
    <recommendedName>
        <fullName evidence="4">DUF2334 domain-containing protein</fullName>
    </recommendedName>
</protein>
<gene>
    <name evidence="2" type="ORF">BSQ50_11350</name>
</gene>
<dbReference type="RefSeq" id="WP_341687013.1">
    <property type="nucleotide sequence ID" value="NZ_JAYMDD010000007.1"/>
</dbReference>
<evidence type="ECO:0008006" key="4">
    <source>
        <dbReference type="Google" id="ProtNLM"/>
    </source>
</evidence>
<dbReference type="Proteomes" id="UP000324497">
    <property type="component" value="Chromosome"/>
</dbReference>